<evidence type="ECO:0000256" key="2">
    <source>
        <dbReference type="ARBA" id="ARBA00009904"/>
    </source>
</evidence>
<sequence>MGLLRSEKMGYYNLIMQADMGWRILNQLGKLSVLQFVDLNADQTVFNRRYASYIRRCEEAERRIRFLMQEQERFKIQITPAKDIKLVLDQIDEELDSSNTPAQTYFETLEADLESYEKNLGIQLKNYEDFQTSCNGLIEKRLVLKHAKETFGEGGMGFSMFKRLAGIIDKEDMVRFKRMVFRVTRGNALTIFHDIEEPLKDPKTDEPLEKSVFFILYQGDEQSIISNKLARICDTIGIRRYDVPSDQEQLATDFRQNEDEINTNNEVAQRTKENIMGLLQKLASTKHSENPCSLIEEQRLFIIKEKAIYHNLNMFTIQNNIFYGNCWCPKSQEQSVIGILNEFARQPGFASGQLREVEGGFPEDQIPPTYFKLNDFTIPFQEIVDTYGVPVYQEANPALFTCVTFPFLFGIMFGDVGHGSLLTLFALYLIFQRRQIESSGSMFKAAVPIRYLLLMMGLCAIYCGLIYNDFLGIPFDFFGTRWSKKDGDEQYTKDSVYPFGMDPVWYRADNELVFFNSFKMKISVVFGVTQMICGNFFKGVNSIHFKNPINFIFEFIPQLLFMVCFFGYMILMVFIKWCTEWHYNWNDNAPNLITILMNMALKMGSLGDSKPLYGDDGAQESIQLILLLIAVICVPIMLIPKPFILKWQHEKAAQAGHGGAQQVGYQHFEDEEGSQAPKPGTGHKEFDFGEEFIHQMIETIEYVLGAVSNTASYLRLWALSLAHGQLSKVFFDKCLAGTIETSNPVLVVVGFFVFANVTVGVLMCMDAMECFLHALRLHWVEFQSKFYKGEGIKFAPFSFLKVINDTKK</sequence>
<feature type="transmembrane region" description="Helical" evidence="9">
    <location>
        <begin position="621"/>
        <end position="639"/>
    </location>
</feature>
<keyword evidence="12" id="KW-1185">Reference proteome</keyword>
<evidence type="ECO:0000313" key="11">
    <source>
        <dbReference type="EMBL" id="CAG9314003.1"/>
    </source>
</evidence>
<keyword evidence="10" id="KW-0175">Coiled coil</keyword>
<dbReference type="GO" id="GO:0007035">
    <property type="term" value="P:vacuolar acidification"/>
    <property type="evidence" value="ECO:0007669"/>
    <property type="project" value="TreeGrafter"/>
</dbReference>
<dbReference type="Proteomes" id="UP001162131">
    <property type="component" value="Unassembled WGS sequence"/>
</dbReference>
<evidence type="ECO:0000256" key="1">
    <source>
        <dbReference type="ARBA" id="ARBA00004141"/>
    </source>
</evidence>
<comment type="subcellular location">
    <subcellularLocation>
        <location evidence="1">Membrane</location>
        <topology evidence="1">Multi-pass membrane protein</topology>
    </subcellularLocation>
</comment>
<keyword evidence="4 9" id="KW-0812">Transmembrane</keyword>
<feature type="coiled-coil region" evidence="10">
    <location>
        <begin position="50"/>
        <end position="77"/>
    </location>
</feature>
<comment type="function">
    <text evidence="9">Essential component of the vacuolar proton pump (V-ATPase), a multimeric enzyme that catalyzes the translocation of protons across the membranes. Required for assembly and activity of the V-ATPase.</text>
</comment>
<dbReference type="GO" id="GO:0046961">
    <property type="term" value="F:proton-transporting ATPase activity, rotational mechanism"/>
    <property type="evidence" value="ECO:0007669"/>
    <property type="project" value="InterPro"/>
</dbReference>
<evidence type="ECO:0000256" key="8">
    <source>
        <dbReference type="ARBA" id="ARBA00023136"/>
    </source>
</evidence>
<accession>A0AAU9ILF7</accession>
<name>A0AAU9ILF7_9CILI</name>
<keyword evidence="3 9" id="KW-0813">Transport</keyword>
<comment type="similarity">
    <text evidence="2 9">Belongs to the V-ATPase 116 kDa subunit family.</text>
</comment>
<evidence type="ECO:0000256" key="5">
    <source>
        <dbReference type="ARBA" id="ARBA00022781"/>
    </source>
</evidence>
<evidence type="ECO:0000256" key="10">
    <source>
        <dbReference type="SAM" id="Coils"/>
    </source>
</evidence>
<evidence type="ECO:0000256" key="4">
    <source>
        <dbReference type="ARBA" id="ARBA00022692"/>
    </source>
</evidence>
<dbReference type="InterPro" id="IPR026028">
    <property type="entry name" value="V-type_ATPase_116kDa_su_euka"/>
</dbReference>
<evidence type="ECO:0000256" key="3">
    <source>
        <dbReference type="ARBA" id="ARBA00022448"/>
    </source>
</evidence>
<evidence type="ECO:0000313" key="12">
    <source>
        <dbReference type="Proteomes" id="UP001162131"/>
    </source>
</evidence>
<protein>
    <recommendedName>
        <fullName evidence="9">V-type proton ATPase subunit a</fullName>
    </recommendedName>
</protein>
<keyword evidence="8 9" id="KW-0472">Membrane</keyword>
<proteinExistence type="inferred from homology"/>
<feature type="transmembrane region" description="Helical" evidence="9">
    <location>
        <begin position="451"/>
        <end position="468"/>
    </location>
</feature>
<feature type="transmembrane region" description="Helical" evidence="9">
    <location>
        <begin position="520"/>
        <end position="537"/>
    </location>
</feature>
<keyword evidence="7 9" id="KW-0406">Ion transport</keyword>
<dbReference type="PIRSF" id="PIRSF001293">
    <property type="entry name" value="ATP6V0A1"/>
    <property type="match status" value="1"/>
</dbReference>
<feature type="transmembrane region" description="Helical" evidence="9">
    <location>
        <begin position="549"/>
        <end position="575"/>
    </location>
</feature>
<feature type="transmembrane region" description="Helical" evidence="9">
    <location>
        <begin position="407"/>
        <end position="431"/>
    </location>
</feature>
<organism evidence="11 12">
    <name type="scientific">Blepharisma stoltei</name>
    <dbReference type="NCBI Taxonomy" id="1481888"/>
    <lineage>
        <taxon>Eukaryota</taxon>
        <taxon>Sar</taxon>
        <taxon>Alveolata</taxon>
        <taxon>Ciliophora</taxon>
        <taxon>Postciliodesmatophora</taxon>
        <taxon>Heterotrichea</taxon>
        <taxon>Heterotrichida</taxon>
        <taxon>Blepharismidae</taxon>
        <taxon>Blepharisma</taxon>
    </lineage>
</organism>
<dbReference type="InterPro" id="IPR002490">
    <property type="entry name" value="V-ATPase_116kDa_su"/>
</dbReference>
<dbReference type="AlphaFoldDB" id="A0AAU9ILF7"/>
<dbReference type="GO" id="GO:0000220">
    <property type="term" value="C:vacuolar proton-transporting V-type ATPase, V0 domain"/>
    <property type="evidence" value="ECO:0007669"/>
    <property type="project" value="InterPro"/>
</dbReference>
<keyword evidence="5 9" id="KW-0375">Hydrogen ion transport</keyword>
<dbReference type="Pfam" id="PF01496">
    <property type="entry name" value="V_ATPase_I"/>
    <property type="match status" value="1"/>
</dbReference>
<dbReference type="EMBL" id="CAJZBQ010000011">
    <property type="protein sequence ID" value="CAG9314003.1"/>
    <property type="molecule type" value="Genomic_DNA"/>
</dbReference>
<feature type="transmembrane region" description="Helical" evidence="9">
    <location>
        <begin position="745"/>
        <end position="763"/>
    </location>
</feature>
<keyword evidence="6 9" id="KW-1133">Transmembrane helix</keyword>
<evidence type="ECO:0000256" key="6">
    <source>
        <dbReference type="ARBA" id="ARBA00022989"/>
    </source>
</evidence>
<evidence type="ECO:0000256" key="7">
    <source>
        <dbReference type="ARBA" id="ARBA00023065"/>
    </source>
</evidence>
<comment type="caution">
    <text evidence="11">The sequence shown here is derived from an EMBL/GenBank/DDBJ whole genome shotgun (WGS) entry which is preliminary data.</text>
</comment>
<reference evidence="11" key="1">
    <citation type="submission" date="2021-09" db="EMBL/GenBank/DDBJ databases">
        <authorList>
            <consortium name="AG Swart"/>
            <person name="Singh M."/>
            <person name="Singh A."/>
            <person name="Seah K."/>
            <person name="Emmerich C."/>
        </authorList>
    </citation>
    <scope>NUCLEOTIDE SEQUENCE</scope>
    <source>
        <strain evidence="11">ATCC30299</strain>
    </source>
</reference>
<gene>
    <name evidence="11" type="ORF">BSTOLATCC_MIC9804</name>
</gene>
<evidence type="ECO:0000256" key="9">
    <source>
        <dbReference type="RuleBase" id="RU361189"/>
    </source>
</evidence>
<dbReference type="PANTHER" id="PTHR11629:SF63">
    <property type="entry name" value="V-TYPE PROTON ATPASE SUBUNIT A"/>
    <property type="match status" value="1"/>
</dbReference>
<dbReference type="GO" id="GO:0051117">
    <property type="term" value="F:ATPase binding"/>
    <property type="evidence" value="ECO:0007669"/>
    <property type="project" value="TreeGrafter"/>
</dbReference>
<dbReference type="PANTHER" id="PTHR11629">
    <property type="entry name" value="VACUOLAR PROTON ATPASES"/>
    <property type="match status" value="1"/>
</dbReference>